<evidence type="ECO:0000256" key="2">
    <source>
        <dbReference type="ARBA" id="ARBA00022574"/>
    </source>
</evidence>
<sequence length="962" mass="104526">MYRASAKVSSAHNDGIWSTVWTSRNQILSGSVDEVVKSWDASSTEDNAILPVVKQFPGHVLGTLGVAATKDGRRAATSSLDCQVRILNLETGGVEKTIDTGAGETWQVAYSPDGAFVATGSQQGKINIINVHDEKVVQSIVVEEEKPAKASSSSDAKGKFVLSVAYSPDGKHLACSTFDGLVAIYDIESGKQLQKYQDRTKPVRSIAYSPDGSFLLAASDDMHVNIYDVAHSSMVASVAGHISWVLSVACSPDGKHFATGGGDRKVKIWDLAAKSCLYTFECHTDQVWSVAYNETGSRLVSGGDDALLQLYEVSTASLAHGHIQADIRAGRVPSRGVNLGGWLVAEHWMTASSSIWNGVPADRASQGEYHAMSVLGHNVGDAAFESHRRSFLTQADIAQIGAAGLNTVRVPIGYWIRGCGMLTGPLFQQCSVFAPGGLKYLDMLIQQWARAANVAVLISIHGAPGSQNGNDHSAAVMKGRVDWPNDPVNVKVTRDLVLFLVQRYKNEQAFLGIGLLNEPDGHMNSHVLFSYYTASYNDVRSISDCILTMMPRLYNQYAGNGDAMGDFGKGMQNVWIEWHPYLIWGYESYSEAMLLNQGIDSIAKNIANWRGHPLYFGEWSVVTPSNTFSDPNALASFRRKLVTVMNTAQGWAYWTWRADGDGYGHKWSLRDLLRRMQYPIVRTAANAVGSSPPLSILQSNGVGLSLLTQTQSLAADPAWIAAMGPLVAERWSYNPSTQQLQSLTSGNCLDAYFDNGLQRHVIHSYSCDGTNANQKWTLVNHQLSNKGLCLALVDAAINTDLVANRRLVTCDSASTAQFFTLGIAVARLRIASLASLVLSASLTFQAPSARDTSQLWLFNHLDYTVMNQGSGQCLDAYEAKVGGAVHLYACSPGNVNQLWRYNPLTRQLQHMGHAGYCLDVYGPPHLNTCYAMGNAAMWAQALQLEWISYPALTGGYAAVTSS</sequence>
<dbReference type="OMA" id="QGEYHAM"/>
<keyword evidence="4" id="KW-0378">Hydrolase</keyword>
<dbReference type="SMART" id="SM00458">
    <property type="entry name" value="RICIN"/>
    <property type="match status" value="1"/>
</dbReference>
<dbReference type="VEuPathDB" id="FungiDB:SPRG_19057"/>
<dbReference type="PROSITE" id="PS00659">
    <property type="entry name" value="GLYCOSYL_HYDROL_F5"/>
    <property type="match status" value="1"/>
</dbReference>
<dbReference type="Pfam" id="PF00652">
    <property type="entry name" value="Ricin_B_lectin"/>
    <property type="match status" value="1"/>
</dbReference>
<keyword evidence="3" id="KW-0677">Repeat</keyword>
<organism evidence="8 9">
    <name type="scientific">Saprolegnia parasitica (strain CBS 223.65)</name>
    <dbReference type="NCBI Taxonomy" id="695850"/>
    <lineage>
        <taxon>Eukaryota</taxon>
        <taxon>Sar</taxon>
        <taxon>Stramenopiles</taxon>
        <taxon>Oomycota</taxon>
        <taxon>Saprolegniomycetes</taxon>
        <taxon>Saprolegniales</taxon>
        <taxon>Saprolegniaceae</taxon>
        <taxon>Saprolegnia</taxon>
    </lineage>
</organism>
<dbReference type="GO" id="GO:0016593">
    <property type="term" value="C:Cdc73/Paf1 complex"/>
    <property type="evidence" value="ECO:0007669"/>
    <property type="project" value="TreeGrafter"/>
</dbReference>
<dbReference type="Gene3D" id="2.130.10.10">
    <property type="entry name" value="YVTN repeat-like/Quinoprotein amine dehydrogenase"/>
    <property type="match status" value="1"/>
</dbReference>
<dbReference type="PROSITE" id="PS50294">
    <property type="entry name" value="WD_REPEATS_REGION"/>
    <property type="match status" value="3"/>
</dbReference>
<evidence type="ECO:0000313" key="8">
    <source>
        <dbReference type="EMBL" id="KDO34217.1"/>
    </source>
</evidence>
<feature type="repeat" description="WD" evidence="6">
    <location>
        <begin position="161"/>
        <end position="195"/>
    </location>
</feature>
<keyword evidence="5" id="KW-0326">Glycosidase</keyword>
<name>A0A067D5E6_SAPPC</name>
<dbReference type="SUPFAM" id="SSF51445">
    <property type="entry name" value="(Trans)glycosidases"/>
    <property type="match status" value="1"/>
</dbReference>
<dbReference type="InterPro" id="IPR051510">
    <property type="entry name" value="SKI8"/>
</dbReference>
<evidence type="ECO:0000259" key="7">
    <source>
        <dbReference type="SMART" id="SM00458"/>
    </source>
</evidence>
<dbReference type="PANTHER" id="PTHR44090">
    <property type="entry name" value="WD REPEAT-CONTAINING PROTEIN 61"/>
    <property type="match status" value="1"/>
</dbReference>
<dbReference type="CDD" id="cd00200">
    <property type="entry name" value="WD40"/>
    <property type="match status" value="1"/>
</dbReference>
<evidence type="ECO:0000256" key="1">
    <source>
        <dbReference type="ARBA" id="ARBA00005641"/>
    </source>
</evidence>
<dbReference type="STRING" id="695850.A0A067D5E6"/>
<keyword evidence="9" id="KW-1185">Reference proteome</keyword>
<dbReference type="InterPro" id="IPR036322">
    <property type="entry name" value="WD40_repeat_dom_sf"/>
</dbReference>
<dbReference type="InterPro" id="IPR019775">
    <property type="entry name" value="WD40_repeat_CS"/>
</dbReference>
<dbReference type="Gene3D" id="3.20.20.80">
    <property type="entry name" value="Glycosidases"/>
    <property type="match status" value="1"/>
</dbReference>
<evidence type="ECO:0000313" key="9">
    <source>
        <dbReference type="Proteomes" id="UP000030745"/>
    </source>
</evidence>
<dbReference type="InterPro" id="IPR017853">
    <property type="entry name" value="GH"/>
</dbReference>
<dbReference type="KEGG" id="spar:SPRG_19057"/>
<dbReference type="SUPFAM" id="SSF50978">
    <property type="entry name" value="WD40 repeat-like"/>
    <property type="match status" value="1"/>
</dbReference>
<reference evidence="8 9" key="1">
    <citation type="journal article" date="2013" name="PLoS Genet.">
        <title>Distinctive expansion of potential virulence genes in the genome of the oomycete fish pathogen Saprolegnia parasitica.</title>
        <authorList>
            <person name="Jiang R.H."/>
            <person name="de Bruijn I."/>
            <person name="Haas B.J."/>
            <person name="Belmonte R."/>
            <person name="Lobach L."/>
            <person name="Christie J."/>
            <person name="van den Ackerveken G."/>
            <person name="Bottin A."/>
            <person name="Bulone V."/>
            <person name="Diaz-Moreno S.M."/>
            <person name="Dumas B."/>
            <person name="Fan L."/>
            <person name="Gaulin E."/>
            <person name="Govers F."/>
            <person name="Grenville-Briggs L.J."/>
            <person name="Horner N.R."/>
            <person name="Levin J.Z."/>
            <person name="Mammella M."/>
            <person name="Meijer H.J."/>
            <person name="Morris P."/>
            <person name="Nusbaum C."/>
            <person name="Oome S."/>
            <person name="Phillips A.J."/>
            <person name="van Rooyen D."/>
            <person name="Rzeszutek E."/>
            <person name="Saraiva M."/>
            <person name="Secombes C.J."/>
            <person name="Seidl M.F."/>
            <person name="Snel B."/>
            <person name="Stassen J.H."/>
            <person name="Sykes S."/>
            <person name="Tripathy S."/>
            <person name="van den Berg H."/>
            <person name="Vega-Arreguin J.C."/>
            <person name="Wawra S."/>
            <person name="Young S.K."/>
            <person name="Zeng Q."/>
            <person name="Dieguez-Uribeondo J."/>
            <person name="Russ C."/>
            <person name="Tyler B.M."/>
            <person name="van West P."/>
        </authorList>
    </citation>
    <scope>NUCLEOTIDE SEQUENCE [LARGE SCALE GENOMIC DNA]</scope>
    <source>
        <strain evidence="8 9">CBS 223.65</strain>
    </source>
</reference>
<evidence type="ECO:0000256" key="3">
    <source>
        <dbReference type="ARBA" id="ARBA00022737"/>
    </source>
</evidence>
<keyword evidence="2 6" id="KW-0853">WD repeat</keyword>
<dbReference type="InterPro" id="IPR001547">
    <property type="entry name" value="Glyco_hydro_5"/>
</dbReference>
<dbReference type="InterPro" id="IPR015943">
    <property type="entry name" value="WD40/YVTN_repeat-like_dom_sf"/>
</dbReference>
<proteinExistence type="inferred from homology"/>
<comment type="similarity">
    <text evidence="1">Belongs to the glycosyl hydrolase 5 (cellulase A) family.</text>
</comment>
<evidence type="ECO:0000256" key="6">
    <source>
        <dbReference type="PROSITE-ProRule" id="PRU00221"/>
    </source>
</evidence>
<dbReference type="PANTHER" id="PTHR44090:SF1">
    <property type="entry name" value="SUPERKILLER COMPLEX PROTEIN 8"/>
    <property type="match status" value="1"/>
</dbReference>
<dbReference type="InterPro" id="IPR000772">
    <property type="entry name" value="Ricin_B_lectin"/>
</dbReference>
<dbReference type="GO" id="GO:0000272">
    <property type="term" value="P:polysaccharide catabolic process"/>
    <property type="evidence" value="ECO:0007669"/>
    <property type="project" value="InterPro"/>
</dbReference>
<dbReference type="SMART" id="SM00320">
    <property type="entry name" value="WD40"/>
    <property type="match status" value="7"/>
</dbReference>
<dbReference type="EMBL" id="KK583191">
    <property type="protein sequence ID" value="KDO34217.1"/>
    <property type="molecule type" value="Genomic_DNA"/>
</dbReference>
<dbReference type="CDD" id="cd00161">
    <property type="entry name" value="beta-trefoil_Ricin-like"/>
    <property type="match status" value="1"/>
</dbReference>
<dbReference type="GeneID" id="24140502"/>
<feature type="domain" description="Ricin B lectin" evidence="7">
    <location>
        <begin position="736"/>
        <end position="902"/>
    </location>
</feature>
<feature type="repeat" description="WD" evidence="6">
    <location>
        <begin position="280"/>
        <end position="321"/>
    </location>
</feature>
<feature type="repeat" description="WD" evidence="6">
    <location>
        <begin position="238"/>
        <end position="279"/>
    </location>
</feature>
<dbReference type="PROSITE" id="PS00678">
    <property type="entry name" value="WD_REPEATS_1"/>
    <property type="match status" value="1"/>
</dbReference>
<feature type="repeat" description="WD" evidence="6">
    <location>
        <begin position="196"/>
        <end position="237"/>
    </location>
</feature>
<feature type="repeat" description="WD" evidence="6">
    <location>
        <begin position="9"/>
        <end position="49"/>
    </location>
</feature>
<evidence type="ECO:0000256" key="5">
    <source>
        <dbReference type="ARBA" id="ARBA00023295"/>
    </source>
</evidence>
<dbReference type="Gene3D" id="2.80.10.50">
    <property type="match status" value="2"/>
</dbReference>
<accession>A0A067D5E6</accession>
<dbReference type="OrthoDB" id="17410at2759"/>
<dbReference type="GO" id="GO:0004553">
    <property type="term" value="F:hydrolase activity, hydrolyzing O-glycosyl compounds"/>
    <property type="evidence" value="ECO:0007669"/>
    <property type="project" value="InterPro"/>
</dbReference>
<dbReference type="RefSeq" id="XP_012195253.1">
    <property type="nucleotide sequence ID" value="XM_012339863.1"/>
</dbReference>
<gene>
    <name evidence="8" type="ORF">SPRG_19057</name>
</gene>
<dbReference type="InterPro" id="IPR035992">
    <property type="entry name" value="Ricin_B-like_lectins"/>
</dbReference>
<dbReference type="AlphaFoldDB" id="A0A067D5E6"/>
<dbReference type="InterPro" id="IPR001680">
    <property type="entry name" value="WD40_rpt"/>
</dbReference>
<dbReference type="InterPro" id="IPR018087">
    <property type="entry name" value="Glyco_hydro_5_CS"/>
</dbReference>
<dbReference type="Pfam" id="PF00400">
    <property type="entry name" value="WD40"/>
    <property type="match status" value="5"/>
</dbReference>
<dbReference type="PROSITE" id="PS50231">
    <property type="entry name" value="RICIN_B_LECTIN"/>
    <property type="match status" value="1"/>
</dbReference>
<dbReference type="SUPFAM" id="SSF50370">
    <property type="entry name" value="Ricin B-like lectins"/>
    <property type="match status" value="2"/>
</dbReference>
<dbReference type="PROSITE" id="PS50082">
    <property type="entry name" value="WD_REPEATS_2"/>
    <property type="match status" value="5"/>
</dbReference>
<dbReference type="Pfam" id="PF00150">
    <property type="entry name" value="Cellulase"/>
    <property type="match status" value="1"/>
</dbReference>
<dbReference type="Proteomes" id="UP000030745">
    <property type="component" value="Unassembled WGS sequence"/>
</dbReference>
<protein>
    <recommendedName>
        <fullName evidence="7">Ricin B lectin domain-containing protein</fullName>
    </recommendedName>
</protein>
<evidence type="ECO:0000256" key="4">
    <source>
        <dbReference type="ARBA" id="ARBA00022801"/>
    </source>
</evidence>